<evidence type="ECO:0000256" key="1">
    <source>
        <dbReference type="SAM" id="MobiDB-lite"/>
    </source>
</evidence>
<keyword evidence="3" id="KW-1185">Reference proteome</keyword>
<accession>A0ABQ5EQH8</accession>
<organism evidence="2 3">
    <name type="scientific">Tanacetum coccineum</name>
    <dbReference type="NCBI Taxonomy" id="301880"/>
    <lineage>
        <taxon>Eukaryota</taxon>
        <taxon>Viridiplantae</taxon>
        <taxon>Streptophyta</taxon>
        <taxon>Embryophyta</taxon>
        <taxon>Tracheophyta</taxon>
        <taxon>Spermatophyta</taxon>
        <taxon>Magnoliopsida</taxon>
        <taxon>eudicotyledons</taxon>
        <taxon>Gunneridae</taxon>
        <taxon>Pentapetalae</taxon>
        <taxon>asterids</taxon>
        <taxon>campanulids</taxon>
        <taxon>Asterales</taxon>
        <taxon>Asteraceae</taxon>
        <taxon>Asteroideae</taxon>
        <taxon>Anthemideae</taxon>
        <taxon>Anthemidinae</taxon>
        <taxon>Tanacetum</taxon>
    </lineage>
</organism>
<proteinExistence type="predicted"/>
<name>A0ABQ5EQH8_9ASTR</name>
<evidence type="ECO:0000313" key="2">
    <source>
        <dbReference type="EMBL" id="GJT53200.1"/>
    </source>
</evidence>
<dbReference type="EMBL" id="BQNB010016565">
    <property type="protein sequence ID" value="GJT53200.1"/>
    <property type="molecule type" value="Genomic_DNA"/>
</dbReference>
<protein>
    <submittedName>
        <fullName evidence="2">Uncharacterized protein</fullName>
    </submittedName>
</protein>
<reference evidence="2" key="2">
    <citation type="submission" date="2022-01" db="EMBL/GenBank/DDBJ databases">
        <authorList>
            <person name="Yamashiro T."/>
            <person name="Shiraishi A."/>
            <person name="Satake H."/>
            <person name="Nakayama K."/>
        </authorList>
    </citation>
    <scope>NUCLEOTIDE SEQUENCE</scope>
</reference>
<reference evidence="2" key="1">
    <citation type="journal article" date="2022" name="Int. J. Mol. Sci.">
        <title>Draft Genome of Tanacetum Coccineum: Genomic Comparison of Closely Related Tanacetum-Family Plants.</title>
        <authorList>
            <person name="Yamashiro T."/>
            <person name="Shiraishi A."/>
            <person name="Nakayama K."/>
            <person name="Satake H."/>
        </authorList>
    </citation>
    <scope>NUCLEOTIDE SEQUENCE</scope>
</reference>
<feature type="compositionally biased region" description="Polar residues" evidence="1">
    <location>
        <begin position="40"/>
        <end position="52"/>
    </location>
</feature>
<feature type="region of interest" description="Disordered" evidence="1">
    <location>
        <begin position="1"/>
        <end position="53"/>
    </location>
</feature>
<evidence type="ECO:0000313" key="3">
    <source>
        <dbReference type="Proteomes" id="UP001151760"/>
    </source>
</evidence>
<sequence>MKWKDSLLQPPIVRRSGEANGSGGANRPPRENRAAMENKTMGQSGQTGQPIQKHQLGWYMAGDMDQWMVEILEKSMKDLGQARKKDKENFEEAIGKERRLNSIQLTNLS</sequence>
<dbReference type="Proteomes" id="UP001151760">
    <property type="component" value="Unassembled WGS sequence"/>
</dbReference>
<comment type="caution">
    <text evidence="2">The sequence shown here is derived from an EMBL/GenBank/DDBJ whole genome shotgun (WGS) entry which is preliminary data.</text>
</comment>
<gene>
    <name evidence="2" type="ORF">Tco_0988254</name>
</gene>